<dbReference type="SUPFAM" id="SSF53474">
    <property type="entry name" value="alpha/beta-Hydrolases"/>
    <property type="match status" value="1"/>
</dbReference>
<proteinExistence type="predicted"/>
<reference evidence="2 3" key="1">
    <citation type="submission" date="2014-04" db="EMBL/GenBank/DDBJ databases">
        <authorList>
            <consortium name="DOE Joint Genome Institute"/>
            <person name="Kuo A."/>
            <person name="Martino E."/>
            <person name="Perotto S."/>
            <person name="Kohler A."/>
            <person name="Nagy L.G."/>
            <person name="Floudas D."/>
            <person name="Copeland A."/>
            <person name="Barry K.W."/>
            <person name="Cichocki N."/>
            <person name="Veneault-Fourrey C."/>
            <person name="LaButti K."/>
            <person name="Lindquist E.A."/>
            <person name="Lipzen A."/>
            <person name="Lundell T."/>
            <person name="Morin E."/>
            <person name="Murat C."/>
            <person name="Sun H."/>
            <person name="Tunlid A."/>
            <person name="Henrissat B."/>
            <person name="Grigoriev I.V."/>
            <person name="Hibbett D.S."/>
            <person name="Martin F."/>
            <person name="Nordberg H.P."/>
            <person name="Cantor M.N."/>
            <person name="Hua S.X."/>
        </authorList>
    </citation>
    <scope>NUCLEOTIDE SEQUENCE [LARGE SCALE GENOMIC DNA]</scope>
    <source>
        <strain evidence="2 3">Zn</strain>
    </source>
</reference>
<dbReference type="GO" id="GO:0016787">
    <property type="term" value="F:hydrolase activity"/>
    <property type="evidence" value="ECO:0007669"/>
    <property type="project" value="InterPro"/>
</dbReference>
<accession>A0A0C3HJN1</accession>
<dbReference type="Gene3D" id="3.40.50.1820">
    <property type="entry name" value="alpha/beta hydrolase"/>
    <property type="match status" value="1"/>
</dbReference>
<organism evidence="2 3">
    <name type="scientific">Oidiodendron maius (strain Zn)</name>
    <dbReference type="NCBI Taxonomy" id="913774"/>
    <lineage>
        <taxon>Eukaryota</taxon>
        <taxon>Fungi</taxon>
        <taxon>Dikarya</taxon>
        <taxon>Ascomycota</taxon>
        <taxon>Pezizomycotina</taxon>
        <taxon>Leotiomycetes</taxon>
        <taxon>Leotiomycetes incertae sedis</taxon>
        <taxon>Myxotrichaceae</taxon>
        <taxon>Oidiodendron</taxon>
    </lineage>
</organism>
<dbReference type="EMBL" id="KN832874">
    <property type="protein sequence ID" value="KIN03285.1"/>
    <property type="molecule type" value="Genomic_DNA"/>
</dbReference>
<dbReference type="PANTHER" id="PTHR17630:SF44">
    <property type="entry name" value="PROTEIN AIM2"/>
    <property type="match status" value="1"/>
</dbReference>
<dbReference type="InterPro" id="IPR029058">
    <property type="entry name" value="AB_hydrolase_fold"/>
</dbReference>
<reference evidence="3" key="2">
    <citation type="submission" date="2015-01" db="EMBL/GenBank/DDBJ databases">
        <title>Evolutionary Origins and Diversification of the Mycorrhizal Mutualists.</title>
        <authorList>
            <consortium name="DOE Joint Genome Institute"/>
            <consortium name="Mycorrhizal Genomics Consortium"/>
            <person name="Kohler A."/>
            <person name="Kuo A."/>
            <person name="Nagy L.G."/>
            <person name="Floudas D."/>
            <person name="Copeland A."/>
            <person name="Barry K.W."/>
            <person name="Cichocki N."/>
            <person name="Veneault-Fourrey C."/>
            <person name="LaButti K."/>
            <person name="Lindquist E.A."/>
            <person name="Lipzen A."/>
            <person name="Lundell T."/>
            <person name="Morin E."/>
            <person name="Murat C."/>
            <person name="Riley R."/>
            <person name="Ohm R."/>
            <person name="Sun H."/>
            <person name="Tunlid A."/>
            <person name="Henrissat B."/>
            <person name="Grigoriev I.V."/>
            <person name="Hibbett D.S."/>
            <person name="Martin F."/>
        </authorList>
    </citation>
    <scope>NUCLEOTIDE SEQUENCE [LARGE SCALE GENOMIC DNA]</scope>
    <source>
        <strain evidence="3">Zn</strain>
    </source>
</reference>
<dbReference type="AlphaFoldDB" id="A0A0C3HJN1"/>
<dbReference type="OrthoDB" id="17560at2759"/>
<dbReference type="InterPro" id="IPR002925">
    <property type="entry name" value="Dienelactn_hydro"/>
</dbReference>
<evidence type="ECO:0000313" key="3">
    <source>
        <dbReference type="Proteomes" id="UP000054321"/>
    </source>
</evidence>
<dbReference type="STRING" id="913774.A0A0C3HJN1"/>
<keyword evidence="3" id="KW-1185">Reference proteome</keyword>
<sequence length="175" mass="19474">MTLNAPGTCCFKGVKHEGQPRGCIESVGETEAYVSEPTSAVASNGYGILYLTDIIGHQFVNAQLLADAYAENGYVVLMPDLFHDDPVPLNADMATFSIPTWMQGGLWREENSHIPQTVDPIVDACINTLQQKYDCKGVTHGFVVRADLKVRVQRYAKESALFEALQWLEEHLREE</sequence>
<dbReference type="InParanoid" id="A0A0C3HJN1"/>
<dbReference type="Proteomes" id="UP000054321">
    <property type="component" value="Unassembled WGS sequence"/>
</dbReference>
<dbReference type="HOGENOM" id="CLU_054590_2_5_1"/>
<evidence type="ECO:0000259" key="1">
    <source>
        <dbReference type="Pfam" id="PF01738"/>
    </source>
</evidence>
<dbReference type="Pfam" id="PF01738">
    <property type="entry name" value="DLH"/>
    <property type="match status" value="1"/>
</dbReference>
<feature type="domain" description="Dienelactone hydrolase" evidence="1">
    <location>
        <begin position="31"/>
        <end position="95"/>
    </location>
</feature>
<evidence type="ECO:0000313" key="2">
    <source>
        <dbReference type="EMBL" id="KIN03285.1"/>
    </source>
</evidence>
<name>A0A0C3HJN1_OIDMZ</name>
<protein>
    <recommendedName>
        <fullName evidence="1">Dienelactone hydrolase domain-containing protein</fullName>
    </recommendedName>
</protein>
<dbReference type="PANTHER" id="PTHR17630">
    <property type="entry name" value="DIENELACTONE HYDROLASE"/>
    <property type="match status" value="1"/>
</dbReference>
<gene>
    <name evidence="2" type="ORF">OIDMADRAFT_27722</name>
</gene>